<protein>
    <submittedName>
        <fullName evidence="1">Uncharacterized protein</fullName>
    </submittedName>
</protein>
<proteinExistence type="predicted"/>
<organism evidence="1 2">
    <name type="scientific">Phytophthora megakarya</name>
    <dbReference type="NCBI Taxonomy" id="4795"/>
    <lineage>
        <taxon>Eukaryota</taxon>
        <taxon>Sar</taxon>
        <taxon>Stramenopiles</taxon>
        <taxon>Oomycota</taxon>
        <taxon>Peronosporomycetes</taxon>
        <taxon>Peronosporales</taxon>
        <taxon>Peronosporaceae</taxon>
        <taxon>Phytophthora</taxon>
    </lineage>
</organism>
<dbReference type="AlphaFoldDB" id="A0A225VVY2"/>
<dbReference type="EMBL" id="NBNE01002734">
    <property type="protein sequence ID" value="OWZ09583.1"/>
    <property type="molecule type" value="Genomic_DNA"/>
</dbReference>
<accession>A0A225VVY2</accession>
<reference evidence="2" key="1">
    <citation type="submission" date="2017-03" db="EMBL/GenBank/DDBJ databases">
        <title>Phytopthora megakarya and P. palmivora, two closely related causual agents of cacao black pod achieved similar genome size and gene model numbers by different mechanisms.</title>
        <authorList>
            <person name="Ali S."/>
            <person name="Shao J."/>
            <person name="Larry D.J."/>
            <person name="Kronmiller B."/>
            <person name="Shen D."/>
            <person name="Strem M.D."/>
            <person name="Melnick R.L."/>
            <person name="Guiltinan M.J."/>
            <person name="Tyler B.M."/>
            <person name="Meinhardt L.W."/>
            <person name="Bailey B.A."/>
        </authorList>
    </citation>
    <scope>NUCLEOTIDE SEQUENCE [LARGE SCALE GENOMIC DNA]</scope>
    <source>
        <strain evidence="2">zdho120</strain>
    </source>
</reference>
<keyword evidence="2" id="KW-1185">Reference proteome</keyword>
<sequence>PPVEDILMHLMVTGGLLLYPFKEPLFIVMTRIQPAIHYDNTEQRPSNGEYLETLTVVAIMLASHAGGVAGRAFPRCFGRRLFKLGLGEQSEVIQLIQDFEKAGGL</sequence>
<feature type="non-terminal residue" evidence="1">
    <location>
        <position position="1"/>
    </location>
</feature>
<gene>
    <name evidence="1" type="ORF">PHMEG_00017690</name>
</gene>
<comment type="caution">
    <text evidence="1">The sequence shown here is derived from an EMBL/GenBank/DDBJ whole genome shotgun (WGS) entry which is preliminary data.</text>
</comment>
<evidence type="ECO:0000313" key="2">
    <source>
        <dbReference type="Proteomes" id="UP000198211"/>
    </source>
</evidence>
<dbReference type="Proteomes" id="UP000198211">
    <property type="component" value="Unassembled WGS sequence"/>
</dbReference>
<dbReference type="OrthoDB" id="123540at2759"/>
<name>A0A225VVY2_9STRA</name>
<evidence type="ECO:0000313" key="1">
    <source>
        <dbReference type="EMBL" id="OWZ09583.1"/>
    </source>
</evidence>